<dbReference type="RefSeq" id="WP_245751439.1">
    <property type="nucleotide sequence ID" value="NZ_FOXQ01000009.1"/>
</dbReference>
<dbReference type="Pfam" id="PF00011">
    <property type="entry name" value="HSP20"/>
    <property type="match status" value="1"/>
</dbReference>
<protein>
    <submittedName>
        <fullName evidence="4">HSP20 family protein</fullName>
    </submittedName>
</protein>
<evidence type="ECO:0000313" key="4">
    <source>
        <dbReference type="EMBL" id="SFQ33551.1"/>
    </source>
</evidence>
<evidence type="ECO:0000256" key="2">
    <source>
        <dbReference type="RuleBase" id="RU003616"/>
    </source>
</evidence>
<dbReference type="AlphaFoldDB" id="A0A1I5XNM0"/>
<name>A0A1I5XNM0_9BACT</name>
<evidence type="ECO:0000313" key="5">
    <source>
        <dbReference type="Proteomes" id="UP000199031"/>
    </source>
</evidence>
<keyword evidence="5" id="KW-1185">Reference proteome</keyword>
<reference evidence="4 5" key="1">
    <citation type="submission" date="2016-10" db="EMBL/GenBank/DDBJ databases">
        <authorList>
            <person name="de Groot N.N."/>
        </authorList>
    </citation>
    <scope>NUCLEOTIDE SEQUENCE [LARGE SCALE GENOMIC DNA]</scope>
    <source>
        <strain evidence="4 5">DSM 28286</strain>
    </source>
</reference>
<feature type="domain" description="SHSP" evidence="3">
    <location>
        <begin position="22"/>
        <end position="132"/>
    </location>
</feature>
<dbReference type="STRING" id="1465490.SAMN05444277_10972"/>
<evidence type="ECO:0000259" key="3">
    <source>
        <dbReference type="PROSITE" id="PS01031"/>
    </source>
</evidence>
<gene>
    <name evidence="4" type="ORF">SAMN05444277_10972</name>
</gene>
<dbReference type="InterPro" id="IPR008978">
    <property type="entry name" value="HSP20-like_chaperone"/>
</dbReference>
<dbReference type="InterPro" id="IPR002068">
    <property type="entry name" value="A-crystallin/Hsp20_dom"/>
</dbReference>
<accession>A0A1I5XNM0</accession>
<dbReference type="PROSITE" id="PS01031">
    <property type="entry name" value="SHSP"/>
    <property type="match status" value="1"/>
</dbReference>
<comment type="similarity">
    <text evidence="1 2">Belongs to the small heat shock protein (HSP20) family.</text>
</comment>
<dbReference type="Gene3D" id="2.60.40.790">
    <property type="match status" value="1"/>
</dbReference>
<sequence length="132" mass="15130">MYNKHSFAPFMRAARGRHHHPFMQSIFRAPVNIYKTENSFEIMIFAPGRVKENFNVKTQGNELVVSYKPQEGLQSPDWLKKEYSRGAFERTFTIDDSIDANNISANYIDGVLQISLPVIPGKETPQQDIPVN</sequence>
<dbReference type="Proteomes" id="UP000199031">
    <property type="component" value="Unassembled WGS sequence"/>
</dbReference>
<proteinExistence type="inferred from homology"/>
<evidence type="ECO:0000256" key="1">
    <source>
        <dbReference type="PROSITE-ProRule" id="PRU00285"/>
    </source>
</evidence>
<dbReference type="EMBL" id="FOXQ01000009">
    <property type="protein sequence ID" value="SFQ33551.1"/>
    <property type="molecule type" value="Genomic_DNA"/>
</dbReference>
<organism evidence="4 5">
    <name type="scientific">Parafilimonas terrae</name>
    <dbReference type="NCBI Taxonomy" id="1465490"/>
    <lineage>
        <taxon>Bacteria</taxon>
        <taxon>Pseudomonadati</taxon>
        <taxon>Bacteroidota</taxon>
        <taxon>Chitinophagia</taxon>
        <taxon>Chitinophagales</taxon>
        <taxon>Chitinophagaceae</taxon>
        <taxon>Parafilimonas</taxon>
    </lineage>
</organism>
<dbReference type="CDD" id="cd06464">
    <property type="entry name" value="ACD_sHsps-like"/>
    <property type="match status" value="1"/>
</dbReference>
<dbReference type="SUPFAM" id="SSF49764">
    <property type="entry name" value="HSP20-like chaperones"/>
    <property type="match status" value="1"/>
</dbReference>